<keyword evidence="2 4" id="KW-0547">Nucleotide-binding</keyword>
<dbReference type="EMBL" id="PJZH01000022">
    <property type="protein sequence ID" value="PLR31729.1"/>
    <property type="molecule type" value="Genomic_DNA"/>
</dbReference>
<dbReference type="PANTHER" id="PTHR43585:SF2">
    <property type="entry name" value="ATP-GRASP ENZYME FSQD"/>
    <property type="match status" value="1"/>
</dbReference>
<dbReference type="PANTHER" id="PTHR43585">
    <property type="entry name" value="FUMIPYRROLE BIOSYNTHESIS PROTEIN C"/>
    <property type="match status" value="1"/>
</dbReference>
<organism evidence="6 7">
    <name type="scientific">Chimaeribacter coloradensis</name>
    <dbReference type="NCBI Taxonomy" id="2060068"/>
    <lineage>
        <taxon>Bacteria</taxon>
        <taxon>Pseudomonadati</taxon>
        <taxon>Pseudomonadota</taxon>
        <taxon>Gammaproteobacteria</taxon>
        <taxon>Enterobacterales</taxon>
        <taxon>Yersiniaceae</taxon>
        <taxon>Chimaeribacter</taxon>
    </lineage>
</organism>
<reference evidence="6 7" key="1">
    <citation type="submission" date="2017-12" db="EMBL/GenBank/DDBJ databases">
        <title>Characterization of six clinical isolates of Enterochimera gen. nov., a novel genus of the Yersiniaciae family and the three species Enterochimera arupensis sp. nov., Enterochimera coloradensis sp. nov, and Enterochimera californica sp. nov.</title>
        <authorList>
            <person name="Rossi A."/>
            <person name="Fisher M."/>
        </authorList>
    </citation>
    <scope>NUCLEOTIDE SEQUENCE [LARGE SCALE GENOMIC DNA]</scope>
    <source>
        <strain evidence="7">2016-Iso4</strain>
    </source>
</reference>
<protein>
    <recommendedName>
        <fullName evidence="5">ATP-grasp domain-containing protein</fullName>
    </recommendedName>
</protein>
<dbReference type="InterPro" id="IPR011761">
    <property type="entry name" value="ATP-grasp"/>
</dbReference>
<name>A0A2N5DWU4_9GAMM</name>
<evidence type="ECO:0000259" key="5">
    <source>
        <dbReference type="PROSITE" id="PS50975"/>
    </source>
</evidence>
<keyword evidence="1" id="KW-0436">Ligase</keyword>
<feature type="domain" description="ATP-grasp" evidence="5">
    <location>
        <begin position="119"/>
        <end position="322"/>
    </location>
</feature>
<dbReference type="PROSITE" id="PS50975">
    <property type="entry name" value="ATP_GRASP"/>
    <property type="match status" value="1"/>
</dbReference>
<accession>A0A2N5DWU4</accession>
<evidence type="ECO:0000256" key="1">
    <source>
        <dbReference type="ARBA" id="ARBA00022598"/>
    </source>
</evidence>
<comment type="caution">
    <text evidence="6">The sequence shown here is derived from an EMBL/GenBank/DDBJ whole genome shotgun (WGS) entry which is preliminary data.</text>
</comment>
<proteinExistence type="predicted"/>
<sequence>MKKAILILSHQLLSMVDPLKHRLMQGGYGYFILSSASARLAAPAWHADPEDIKITKGLHLTQQDIDAVVADTAQTHEFIGCISVWDGYRGLMAYANQRFGAQDIREETVALLRDKLAMRNRLCRAGLSRVSAQVLDEDIYQSITEPEKYFIKPRIGLASMGTFPASQLTSYAQLAPLRQHAASDKQYAGVFPPDNDFIIEGLISGTECSFEVSLHQGRLEVLAVHEKLEVSQAAFSVLEGACVCPPRALSTVQLAAGTRLLEQVMATLGVETGVYHVELKCDAQDHWEVIEINPRIGGAYIVESTRLHSGVCLLQRWLALITGAPLAEKSPAQRSTFFRVFFGRPGKTLSRLERTPTGPAAVKDTLLFKPHDTLPQVEREIFLGMALWDITDMPPADQPAFFSRTQGYITTEYLA</sequence>
<evidence type="ECO:0000256" key="4">
    <source>
        <dbReference type="PROSITE-ProRule" id="PRU00409"/>
    </source>
</evidence>
<dbReference type="Proteomes" id="UP000234503">
    <property type="component" value="Unassembled WGS sequence"/>
</dbReference>
<keyword evidence="3 4" id="KW-0067">ATP-binding</keyword>
<gene>
    <name evidence="6" type="ORF">CYR32_16640</name>
</gene>
<dbReference type="AlphaFoldDB" id="A0A2N5DWU4"/>
<dbReference type="InterPro" id="IPR052032">
    <property type="entry name" value="ATP-dep_AA_Ligase"/>
</dbReference>
<evidence type="ECO:0000313" key="6">
    <source>
        <dbReference type="EMBL" id="PLR31729.1"/>
    </source>
</evidence>
<dbReference type="OrthoDB" id="9803907at2"/>
<keyword evidence="7" id="KW-1185">Reference proteome</keyword>
<dbReference type="GO" id="GO:0005524">
    <property type="term" value="F:ATP binding"/>
    <property type="evidence" value="ECO:0007669"/>
    <property type="project" value="UniProtKB-UniRule"/>
</dbReference>
<dbReference type="Gene3D" id="3.30.470.20">
    <property type="entry name" value="ATP-grasp fold, B domain"/>
    <property type="match status" value="1"/>
</dbReference>
<evidence type="ECO:0000313" key="7">
    <source>
        <dbReference type="Proteomes" id="UP000234503"/>
    </source>
</evidence>
<dbReference type="GO" id="GO:0016874">
    <property type="term" value="F:ligase activity"/>
    <property type="evidence" value="ECO:0007669"/>
    <property type="project" value="UniProtKB-KW"/>
</dbReference>
<dbReference type="Pfam" id="PF13535">
    <property type="entry name" value="ATP-grasp_4"/>
    <property type="match status" value="1"/>
</dbReference>
<evidence type="ECO:0000256" key="2">
    <source>
        <dbReference type="ARBA" id="ARBA00022741"/>
    </source>
</evidence>
<evidence type="ECO:0000256" key="3">
    <source>
        <dbReference type="ARBA" id="ARBA00022840"/>
    </source>
</evidence>
<dbReference type="GO" id="GO:0046872">
    <property type="term" value="F:metal ion binding"/>
    <property type="evidence" value="ECO:0007669"/>
    <property type="project" value="InterPro"/>
</dbReference>
<dbReference type="SUPFAM" id="SSF56059">
    <property type="entry name" value="Glutathione synthetase ATP-binding domain-like"/>
    <property type="match status" value="1"/>
</dbReference>